<dbReference type="Pfam" id="PF10454">
    <property type="entry name" value="DUF2458"/>
    <property type="match status" value="1"/>
</dbReference>
<sequence length="287" mass="32686">MDYNAADLSSVLRTLSALSNQQLPQPQSQSQAQSQQLQLQRQSHPPYSHNPDPSTSTAPTEDNDPYEPSESLPQLPIPPKPTSSRPQHHQTQPQPRPAPTGPITEDTSTITTWPTALRYVMRTVAQNEEIQRRLRWLIQRQHDHEKQWWQGREALLKKQSARAEKKKELDAVLRSVGAPVDENKQVSTAEEDRAELTNYDAKVYKASRQMSDAMIAELKALRIPFFTIKKGLVSESDPSNMGRTKTTAPTVKQQQGQQQQQQQQLSREELSALQLRMLELLQDLCRE</sequence>
<gene>
    <name evidence="2" type="ORF">BO87DRAFT_369094</name>
</gene>
<feature type="compositionally biased region" description="Polar residues" evidence="1">
    <location>
        <begin position="236"/>
        <end position="252"/>
    </location>
</feature>
<feature type="compositionally biased region" description="Polar residues" evidence="1">
    <location>
        <begin position="51"/>
        <end position="60"/>
    </location>
</feature>
<dbReference type="Proteomes" id="UP000247647">
    <property type="component" value="Unassembled WGS sequence"/>
</dbReference>
<dbReference type="InterPro" id="IPR018858">
    <property type="entry name" value="DUF2458"/>
</dbReference>
<feature type="region of interest" description="Disordered" evidence="1">
    <location>
        <begin position="234"/>
        <end position="266"/>
    </location>
</feature>
<dbReference type="RefSeq" id="XP_025474901.1">
    <property type="nucleotide sequence ID" value="XM_025621959.1"/>
</dbReference>
<feature type="compositionally biased region" description="Low complexity" evidence="1">
    <location>
        <begin position="253"/>
        <end position="264"/>
    </location>
</feature>
<feature type="region of interest" description="Disordered" evidence="1">
    <location>
        <begin position="19"/>
        <end position="110"/>
    </location>
</feature>
<protein>
    <submittedName>
        <fullName evidence="2">Uncharacterized protein</fullName>
    </submittedName>
</protein>
<organism evidence="2 3">
    <name type="scientific">Aspergillus neoniger (strain CBS 115656)</name>
    <dbReference type="NCBI Taxonomy" id="1448310"/>
    <lineage>
        <taxon>Eukaryota</taxon>
        <taxon>Fungi</taxon>
        <taxon>Dikarya</taxon>
        <taxon>Ascomycota</taxon>
        <taxon>Pezizomycotina</taxon>
        <taxon>Eurotiomycetes</taxon>
        <taxon>Eurotiomycetidae</taxon>
        <taxon>Eurotiales</taxon>
        <taxon>Aspergillaceae</taxon>
        <taxon>Aspergillus</taxon>
        <taxon>Aspergillus subgen. Circumdati</taxon>
    </lineage>
</organism>
<dbReference type="AlphaFoldDB" id="A0A318YAR5"/>
<name>A0A318YAR5_ASPNB</name>
<dbReference type="OrthoDB" id="5363415at2759"/>
<proteinExistence type="predicted"/>
<evidence type="ECO:0000313" key="3">
    <source>
        <dbReference type="Proteomes" id="UP000247647"/>
    </source>
</evidence>
<evidence type="ECO:0000313" key="2">
    <source>
        <dbReference type="EMBL" id="PYH29423.1"/>
    </source>
</evidence>
<dbReference type="GeneID" id="37124415"/>
<reference evidence="2" key="1">
    <citation type="submission" date="2016-12" db="EMBL/GenBank/DDBJ databases">
        <title>The genomes of Aspergillus section Nigri reveals drivers in fungal speciation.</title>
        <authorList>
            <consortium name="DOE Joint Genome Institute"/>
            <person name="Vesth T.C."/>
            <person name="Nybo J."/>
            <person name="Theobald S."/>
            <person name="Brandl J."/>
            <person name="Frisvad J.C."/>
            <person name="Nielsen K.F."/>
            <person name="Lyhne E.K."/>
            <person name="Kogle M.E."/>
            <person name="Kuo A."/>
            <person name="Riley R."/>
            <person name="Clum A."/>
            <person name="Nolan M."/>
            <person name="Lipzen A."/>
            <person name="Salamov A."/>
            <person name="Henrissat B."/>
            <person name="Wiebenga A."/>
            <person name="De Vries R.P."/>
            <person name="Grigoriev I.V."/>
            <person name="Mortensen U.H."/>
            <person name="Andersen M.R."/>
            <person name="Baker S.E."/>
        </authorList>
    </citation>
    <scope>NUCLEOTIDE SEQUENCE [LARGE SCALE GENOMIC DNA]</scope>
    <source>
        <strain evidence="2">CBS 115656</strain>
    </source>
</reference>
<evidence type="ECO:0000256" key="1">
    <source>
        <dbReference type="SAM" id="MobiDB-lite"/>
    </source>
</evidence>
<dbReference type="EMBL" id="KZ821493">
    <property type="protein sequence ID" value="PYH29423.1"/>
    <property type="molecule type" value="Genomic_DNA"/>
</dbReference>
<feature type="compositionally biased region" description="Low complexity" evidence="1">
    <location>
        <begin position="19"/>
        <end position="43"/>
    </location>
</feature>
<accession>A0A318YAR5</accession>
<keyword evidence="3" id="KW-1185">Reference proteome</keyword>